<dbReference type="RefSeq" id="WP_109279502.1">
    <property type="nucleotide sequence ID" value="NZ_JBFAUK010000015.1"/>
</dbReference>
<comment type="caution">
    <text evidence="1">The sequence shown here is derived from an EMBL/GenBank/DDBJ whole genome shotgun (WGS) entry which is preliminary data.</text>
</comment>
<keyword evidence="2" id="KW-1185">Reference proteome</keyword>
<sequence>MSESRMPLTSEEQITLKKAAYGAVTLVSLAYPGAWSSTKENVVGAKVLTGATGAVGRILSGKDKFRLDGKNTADIADEVLPALTATVAALQIKSPAETEEFRRAVTTAVRQAAASTKGGASPAQTDMIAKITAALAI</sequence>
<evidence type="ECO:0000313" key="2">
    <source>
        <dbReference type="Proteomes" id="UP001552594"/>
    </source>
</evidence>
<name>A0ABV3K0L9_STRON</name>
<gene>
    <name evidence="1" type="ORF">AB0L16_19905</name>
</gene>
<proteinExistence type="predicted"/>
<reference evidence="1 2" key="1">
    <citation type="submission" date="2024-06" db="EMBL/GenBank/DDBJ databases">
        <title>The Natural Products Discovery Center: Release of the First 8490 Sequenced Strains for Exploring Actinobacteria Biosynthetic Diversity.</title>
        <authorList>
            <person name="Kalkreuter E."/>
            <person name="Kautsar S.A."/>
            <person name="Yang D."/>
            <person name="Bader C.D."/>
            <person name="Teijaro C.N."/>
            <person name="Fluegel L."/>
            <person name="Davis C.M."/>
            <person name="Simpson J.R."/>
            <person name="Lauterbach L."/>
            <person name="Steele A.D."/>
            <person name="Gui C."/>
            <person name="Meng S."/>
            <person name="Li G."/>
            <person name="Viehrig K."/>
            <person name="Ye F."/>
            <person name="Su P."/>
            <person name="Kiefer A.F."/>
            <person name="Nichols A."/>
            <person name="Cepeda A.J."/>
            <person name="Yan W."/>
            <person name="Fan B."/>
            <person name="Jiang Y."/>
            <person name="Adhikari A."/>
            <person name="Zheng C.-J."/>
            <person name="Schuster L."/>
            <person name="Cowan T.M."/>
            <person name="Smanski M.J."/>
            <person name="Chevrette M.G."/>
            <person name="De Carvalho L.P.S."/>
            <person name="Shen B."/>
        </authorList>
    </citation>
    <scope>NUCLEOTIDE SEQUENCE [LARGE SCALE GENOMIC DNA]</scope>
    <source>
        <strain evidence="1 2">NPDC052347</strain>
    </source>
</reference>
<organism evidence="1 2">
    <name type="scientific">Streptomyces orinoci</name>
    <name type="common">Streptoverticillium orinoci</name>
    <dbReference type="NCBI Taxonomy" id="67339"/>
    <lineage>
        <taxon>Bacteria</taxon>
        <taxon>Bacillati</taxon>
        <taxon>Actinomycetota</taxon>
        <taxon>Actinomycetes</taxon>
        <taxon>Kitasatosporales</taxon>
        <taxon>Streptomycetaceae</taxon>
        <taxon>Streptomyces</taxon>
    </lineage>
</organism>
<dbReference type="EMBL" id="JBFAUK010000015">
    <property type="protein sequence ID" value="MEV5508696.1"/>
    <property type="molecule type" value="Genomic_DNA"/>
</dbReference>
<protein>
    <submittedName>
        <fullName evidence="1">Uncharacterized protein</fullName>
    </submittedName>
</protein>
<accession>A0ABV3K0L9</accession>
<dbReference type="Proteomes" id="UP001552594">
    <property type="component" value="Unassembled WGS sequence"/>
</dbReference>
<evidence type="ECO:0000313" key="1">
    <source>
        <dbReference type="EMBL" id="MEV5508696.1"/>
    </source>
</evidence>